<keyword evidence="2 11" id="KW-0813">Transport</keyword>
<protein>
    <submittedName>
        <fullName evidence="16">Outer membrane receptor protein involved in Fe transport</fullName>
    </submittedName>
</protein>
<evidence type="ECO:0000256" key="6">
    <source>
        <dbReference type="ARBA" id="ARBA00023004"/>
    </source>
</evidence>
<evidence type="ECO:0000259" key="15">
    <source>
        <dbReference type="Pfam" id="PF07715"/>
    </source>
</evidence>
<comment type="similarity">
    <text evidence="11 12">Belongs to the TonB-dependent receptor family.</text>
</comment>
<dbReference type="InterPro" id="IPR012910">
    <property type="entry name" value="Plug_dom"/>
</dbReference>
<evidence type="ECO:0000256" key="9">
    <source>
        <dbReference type="ARBA" id="ARBA00023136"/>
    </source>
</evidence>
<feature type="chain" id="PRO_5032678994" evidence="13">
    <location>
        <begin position="27"/>
        <end position="757"/>
    </location>
</feature>
<dbReference type="PANTHER" id="PTHR32552">
    <property type="entry name" value="FERRICHROME IRON RECEPTOR-RELATED"/>
    <property type="match status" value="1"/>
</dbReference>
<keyword evidence="16" id="KW-0675">Receptor</keyword>
<proteinExistence type="inferred from homology"/>
<keyword evidence="17" id="KW-1185">Reference proteome</keyword>
<dbReference type="EMBL" id="JACIEV010000004">
    <property type="protein sequence ID" value="MBB4153964.1"/>
    <property type="molecule type" value="Genomic_DNA"/>
</dbReference>
<feature type="domain" description="TonB-dependent receptor plug" evidence="15">
    <location>
        <begin position="66"/>
        <end position="178"/>
    </location>
</feature>
<dbReference type="SUPFAM" id="SSF56935">
    <property type="entry name" value="Porins"/>
    <property type="match status" value="1"/>
</dbReference>
<dbReference type="GO" id="GO:0006826">
    <property type="term" value="P:iron ion transport"/>
    <property type="evidence" value="ECO:0007669"/>
    <property type="project" value="UniProtKB-KW"/>
</dbReference>
<keyword evidence="9 11" id="KW-0472">Membrane</keyword>
<comment type="subcellular location">
    <subcellularLocation>
        <location evidence="1 11">Cell outer membrane</location>
        <topology evidence="1 11">Multi-pass membrane protein</topology>
    </subcellularLocation>
</comment>
<gene>
    <name evidence="16" type="ORF">GGQ80_001870</name>
</gene>
<dbReference type="PROSITE" id="PS52016">
    <property type="entry name" value="TONB_DEPENDENT_REC_3"/>
    <property type="match status" value="1"/>
</dbReference>
<evidence type="ECO:0000313" key="16">
    <source>
        <dbReference type="EMBL" id="MBB4153964.1"/>
    </source>
</evidence>
<feature type="domain" description="TonB-dependent receptor-like beta-barrel" evidence="14">
    <location>
        <begin position="288"/>
        <end position="715"/>
    </location>
</feature>
<evidence type="ECO:0000256" key="2">
    <source>
        <dbReference type="ARBA" id="ARBA00022448"/>
    </source>
</evidence>
<keyword evidence="8 12" id="KW-0798">TonB box</keyword>
<evidence type="ECO:0000256" key="7">
    <source>
        <dbReference type="ARBA" id="ARBA00023065"/>
    </source>
</evidence>
<dbReference type="Pfam" id="PF00593">
    <property type="entry name" value="TonB_dep_Rec_b-barrel"/>
    <property type="match status" value="1"/>
</dbReference>
<dbReference type="RefSeq" id="WP_183983997.1">
    <property type="nucleotide sequence ID" value="NZ_JACIEV010000004.1"/>
</dbReference>
<evidence type="ECO:0000256" key="4">
    <source>
        <dbReference type="ARBA" id="ARBA00022496"/>
    </source>
</evidence>
<dbReference type="AlphaFoldDB" id="A0A840FDZ6"/>
<keyword evidence="13" id="KW-0732">Signal</keyword>
<evidence type="ECO:0000256" key="1">
    <source>
        <dbReference type="ARBA" id="ARBA00004571"/>
    </source>
</evidence>
<keyword evidence="4" id="KW-0410">Iron transport</keyword>
<evidence type="ECO:0000256" key="13">
    <source>
        <dbReference type="SAM" id="SignalP"/>
    </source>
</evidence>
<dbReference type="Proteomes" id="UP000529795">
    <property type="component" value="Unassembled WGS sequence"/>
</dbReference>
<evidence type="ECO:0000259" key="14">
    <source>
        <dbReference type="Pfam" id="PF00593"/>
    </source>
</evidence>
<keyword evidence="10 11" id="KW-0998">Cell outer membrane</keyword>
<keyword evidence="5 11" id="KW-0812">Transmembrane</keyword>
<evidence type="ECO:0000256" key="10">
    <source>
        <dbReference type="ARBA" id="ARBA00023237"/>
    </source>
</evidence>
<evidence type="ECO:0000256" key="8">
    <source>
        <dbReference type="ARBA" id="ARBA00023077"/>
    </source>
</evidence>
<dbReference type="InterPro" id="IPR036942">
    <property type="entry name" value="Beta-barrel_TonB_sf"/>
</dbReference>
<dbReference type="Gene3D" id="2.40.170.20">
    <property type="entry name" value="TonB-dependent receptor, beta-barrel domain"/>
    <property type="match status" value="1"/>
</dbReference>
<dbReference type="PANTHER" id="PTHR32552:SF81">
    <property type="entry name" value="TONB-DEPENDENT OUTER MEMBRANE RECEPTOR"/>
    <property type="match status" value="1"/>
</dbReference>
<reference evidence="16 17" key="1">
    <citation type="submission" date="2020-08" db="EMBL/GenBank/DDBJ databases">
        <title>Genomic Encyclopedia of Type Strains, Phase IV (KMG-IV): sequencing the most valuable type-strain genomes for metagenomic binning, comparative biology and taxonomic classification.</title>
        <authorList>
            <person name="Goeker M."/>
        </authorList>
    </citation>
    <scope>NUCLEOTIDE SEQUENCE [LARGE SCALE GENOMIC DNA]</scope>
    <source>
        <strain evidence="16 17">YC6723</strain>
    </source>
</reference>
<evidence type="ECO:0000256" key="5">
    <source>
        <dbReference type="ARBA" id="ARBA00022692"/>
    </source>
</evidence>
<dbReference type="Pfam" id="PF07715">
    <property type="entry name" value="Plug"/>
    <property type="match status" value="1"/>
</dbReference>
<dbReference type="GO" id="GO:0009279">
    <property type="term" value="C:cell outer membrane"/>
    <property type="evidence" value="ECO:0007669"/>
    <property type="project" value="UniProtKB-SubCell"/>
</dbReference>
<dbReference type="InterPro" id="IPR039426">
    <property type="entry name" value="TonB-dep_rcpt-like"/>
</dbReference>
<keyword evidence="7" id="KW-0406">Ion transport</keyword>
<keyword evidence="3 11" id="KW-1134">Transmembrane beta strand</keyword>
<keyword evidence="6" id="KW-0408">Iron</keyword>
<sequence length="757" mass="79804">MKAGSLRVALLAGVATAFLAIGSASAQTGPATTPVPQTDDPQAAIDPAQATGGDIIVTATKSNERLLDVPASVSVISATDLSKQGVVRFADYAAQVPGLSLTSARTGITQITLRGITTGAAQPGSTTGYYVDEAPVGSVNAYTGGNAITPDLDPSDLAQIEVLKGPQGTLYGAGAVGGLLKFTTAAPNFNEVEARGQLGVTSVAKGDIGYSARGMVNVPLAPGQLVFHASGFYRLDPGYVDNINPRIGRADVNLARVRGGRAVLAMKFGPDIRLDLSAIGQDITTQGTNTVDVDAVTQRPVYGDLKQNRFAAEQGYVRFRLYNATIRGDAGPVELVSSTTYQRISYRELTDGTRGYGAALGPRLGLGSTLGVRLNTLKHTDRWSEEARASSNGLFGGLLDLQAGFYWTLENSQNRIPNIDTFSTVTGAAIPLPALAIAKIDSRYEEYSVFGNARIHFGDKFDILGGVRQAHDNQNYLQDYQGLLVGPRLIVPGKESADVTTWMVSPRFRPSDNLTVYARAATGYRPGGPNPAPPTSTTVPLVFQPDRLTQYEVGLKAQGMDRKVSLETALFYTDWNDIQIQTSGGGFNYLVNGGSARSQGAEATLRIQPATGLNLTGNVGYTDAKLTSAAPAAGGLDGDRLPYVPRWAGSVNADYSAPLGGDTALTLGASANYTGDRISDYANRFPKRLGAFTTFDLRAGVQTGAISLSVFARNITDKRAYLITQQQGLAPSNTSGAFYAAAVNQPRLIGAEAAFRF</sequence>
<dbReference type="InterPro" id="IPR000531">
    <property type="entry name" value="Beta-barrel_TonB"/>
</dbReference>
<feature type="signal peptide" evidence="13">
    <location>
        <begin position="1"/>
        <end position="26"/>
    </location>
</feature>
<evidence type="ECO:0000256" key="12">
    <source>
        <dbReference type="RuleBase" id="RU003357"/>
    </source>
</evidence>
<evidence type="ECO:0000256" key="11">
    <source>
        <dbReference type="PROSITE-ProRule" id="PRU01360"/>
    </source>
</evidence>
<accession>A0A840FDZ6</accession>
<evidence type="ECO:0000313" key="17">
    <source>
        <dbReference type="Proteomes" id="UP000529795"/>
    </source>
</evidence>
<evidence type="ECO:0000256" key="3">
    <source>
        <dbReference type="ARBA" id="ARBA00022452"/>
    </source>
</evidence>
<name>A0A840FDZ6_9SPHN</name>
<organism evidence="16 17">
    <name type="scientific">Sphingomonas jinjuensis</name>
    <dbReference type="NCBI Taxonomy" id="535907"/>
    <lineage>
        <taxon>Bacteria</taxon>
        <taxon>Pseudomonadati</taxon>
        <taxon>Pseudomonadota</taxon>
        <taxon>Alphaproteobacteria</taxon>
        <taxon>Sphingomonadales</taxon>
        <taxon>Sphingomonadaceae</taxon>
        <taxon>Sphingomonas</taxon>
    </lineage>
</organism>
<dbReference type="CDD" id="cd01347">
    <property type="entry name" value="ligand_gated_channel"/>
    <property type="match status" value="1"/>
</dbReference>
<comment type="caution">
    <text evidence="16">The sequence shown here is derived from an EMBL/GenBank/DDBJ whole genome shotgun (WGS) entry which is preliminary data.</text>
</comment>